<keyword evidence="3" id="KW-1185">Reference proteome</keyword>
<evidence type="ECO:0000313" key="3">
    <source>
        <dbReference type="Proteomes" id="UP000800097"/>
    </source>
</evidence>
<proteinExistence type="predicted"/>
<sequence length="227" mass="22751">MKVPRTLAAAALVAGAWAQSASITAPPSTSSKAPGDSNAITTSVLWAADGPFQSVPGVDLPSDDITLVGSIVTVNPSGTVVHIDCPYPKTAANADDVCSFFSSLSYTLKPSYEAIHIDFSLSTRLYGVGASIGGIGDSVCTSTNTQSLNCAATMTARVSAEGTKTESVTSSTFTLADPTYTALTITGGLDKTRAVPQGTQPTGAAGSLRARTLFGAAGAVAAAALAL</sequence>
<evidence type="ECO:0000313" key="2">
    <source>
        <dbReference type="EMBL" id="KAF2279227.1"/>
    </source>
</evidence>
<dbReference type="EMBL" id="ML986486">
    <property type="protein sequence ID" value="KAF2279227.1"/>
    <property type="molecule type" value="Genomic_DNA"/>
</dbReference>
<gene>
    <name evidence="2" type="ORF">EI97DRAFT_430324</name>
</gene>
<dbReference type="RefSeq" id="XP_033656766.1">
    <property type="nucleotide sequence ID" value="XM_033797655.1"/>
</dbReference>
<dbReference type="GeneID" id="54550830"/>
<protein>
    <submittedName>
        <fullName evidence="2">Uncharacterized protein</fullName>
    </submittedName>
</protein>
<evidence type="ECO:0000256" key="1">
    <source>
        <dbReference type="SAM" id="SignalP"/>
    </source>
</evidence>
<name>A0A6A6JS59_WESOR</name>
<dbReference type="OrthoDB" id="10629798at2759"/>
<keyword evidence="1" id="KW-0732">Signal</keyword>
<accession>A0A6A6JS59</accession>
<feature type="chain" id="PRO_5025430172" evidence="1">
    <location>
        <begin position="19"/>
        <end position="227"/>
    </location>
</feature>
<feature type="signal peptide" evidence="1">
    <location>
        <begin position="1"/>
        <end position="18"/>
    </location>
</feature>
<dbReference type="Proteomes" id="UP000800097">
    <property type="component" value="Unassembled WGS sequence"/>
</dbReference>
<dbReference type="AlphaFoldDB" id="A0A6A6JS59"/>
<organism evidence="2 3">
    <name type="scientific">Westerdykella ornata</name>
    <dbReference type="NCBI Taxonomy" id="318751"/>
    <lineage>
        <taxon>Eukaryota</taxon>
        <taxon>Fungi</taxon>
        <taxon>Dikarya</taxon>
        <taxon>Ascomycota</taxon>
        <taxon>Pezizomycotina</taxon>
        <taxon>Dothideomycetes</taxon>
        <taxon>Pleosporomycetidae</taxon>
        <taxon>Pleosporales</taxon>
        <taxon>Sporormiaceae</taxon>
        <taxon>Westerdykella</taxon>
    </lineage>
</organism>
<reference evidence="2" key="1">
    <citation type="journal article" date="2020" name="Stud. Mycol.">
        <title>101 Dothideomycetes genomes: a test case for predicting lifestyles and emergence of pathogens.</title>
        <authorList>
            <person name="Haridas S."/>
            <person name="Albert R."/>
            <person name="Binder M."/>
            <person name="Bloem J."/>
            <person name="Labutti K."/>
            <person name="Salamov A."/>
            <person name="Andreopoulos B."/>
            <person name="Baker S."/>
            <person name="Barry K."/>
            <person name="Bills G."/>
            <person name="Bluhm B."/>
            <person name="Cannon C."/>
            <person name="Castanera R."/>
            <person name="Culley D."/>
            <person name="Daum C."/>
            <person name="Ezra D."/>
            <person name="Gonzalez J."/>
            <person name="Henrissat B."/>
            <person name="Kuo A."/>
            <person name="Liang C."/>
            <person name="Lipzen A."/>
            <person name="Lutzoni F."/>
            <person name="Magnuson J."/>
            <person name="Mondo S."/>
            <person name="Nolan M."/>
            <person name="Ohm R."/>
            <person name="Pangilinan J."/>
            <person name="Park H.-J."/>
            <person name="Ramirez L."/>
            <person name="Alfaro M."/>
            <person name="Sun H."/>
            <person name="Tritt A."/>
            <person name="Yoshinaga Y."/>
            <person name="Zwiers L.-H."/>
            <person name="Turgeon B."/>
            <person name="Goodwin S."/>
            <person name="Spatafora J."/>
            <person name="Crous P."/>
            <person name="Grigoriev I."/>
        </authorList>
    </citation>
    <scope>NUCLEOTIDE SEQUENCE</scope>
    <source>
        <strain evidence="2">CBS 379.55</strain>
    </source>
</reference>